<proteinExistence type="predicted"/>
<dbReference type="KEGG" id="cari:FNU76_12710"/>
<evidence type="ECO:0000313" key="2">
    <source>
        <dbReference type="Proteomes" id="UP000317550"/>
    </source>
</evidence>
<dbReference type="EMBL" id="CP041730">
    <property type="protein sequence ID" value="QDQ27156.1"/>
    <property type="molecule type" value="Genomic_DNA"/>
</dbReference>
<dbReference type="CDD" id="cd22368">
    <property type="entry name" value="YaeQ-like"/>
    <property type="match status" value="1"/>
</dbReference>
<protein>
    <submittedName>
        <fullName evidence="1">YaeQ family protein</fullName>
    </submittedName>
</protein>
<sequence length="182" mass="20441">MALKATIHKADLSISDMDRGYYANHSLTLAQHPSETIERLMLRLAVFVLHASERLAFTRDIAGDDEPALWQKNYSDEIELWIDLGEPDERRMRQACGRADQVWVYTYNGRAGNVWWKGIESKLGRLDNLNVIGIDADTLAKLAALNSRGMQLQATVQDGQLWLSNGTDTVLVEGEKLKVVGE</sequence>
<organism evidence="1 2">
    <name type="scientific">Chitinimonas arctica</name>
    <dbReference type="NCBI Taxonomy" id="2594795"/>
    <lineage>
        <taxon>Bacteria</taxon>
        <taxon>Pseudomonadati</taxon>
        <taxon>Pseudomonadota</taxon>
        <taxon>Betaproteobacteria</taxon>
        <taxon>Neisseriales</taxon>
        <taxon>Chitinibacteraceae</taxon>
        <taxon>Chitinimonas</taxon>
    </lineage>
</organism>
<dbReference type="RefSeq" id="WP_144278549.1">
    <property type="nucleotide sequence ID" value="NZ_CP041730.1"/>
</dbReference>
<dbReference type="Proteomes" id="UP000317550">
    <property type="component" value="Chromosome"/>
</dbReference>
<dbReference type="InterPro" id="IPR011335">
    <property type="entry name" value="Restrct_endonuc-II-like"/>
</dbReference>
<dbReference type="OrthoDB" id="5293309at2"/>
<keyword evidence="2" id="KW-1185">Reference proteome</keyword>
<dbReference type="InterPro" id="IPR009822">
    <property type="entry name" value="YaeQ"/>
</dbReference>
<dbReference type="PANTHER" id="PTHR38784:SF1">
    <property type="entry name" value="SUCROSE PHOSPHORYLASE"/>
    <property type="match status" value="1"/>
</dbReference>
<dbReference type="InterPro" id="IPR038590">
    <property type="entry name" value="YaeQ_sf"/>
</dbReference>
<dbReference type="SMART" id="SM01322">
    <property type="entry name" value="YaeQ"/>
    <property type="match status" value="1"/>
</dbReference>
<gene>
    <name evidence="1" type="ORF">FNU76_12710</name>
</gene>
<accession>A0A516SG64</accession>
<dbReference type="Pfam" id="PF07152">
    <property type="entry name" value="YaeQ"/>
    <property type="match status" value="1"/>
</dbReference>
<reference evidence="2" key="1">
    <citation type="submission" date="2019-07" db="EMBL/GenBank/DDBJ databases">
        <title>Chitinimonas sp. nov., isolated from Ny-Alesund, arctica soil.</title>
        <authorList>
            <person name="Xu Q."/>
            <person name="Peng F."/>
        </authorList>
    </citation>
    <scope>NUCLEOTIDE SEQUENCE [LARGE SCALE GENOMIC DNA]</scope>
    <source>
        <strain evidence="2">R3-44</strain>
    </source>
</reference>
<dbReference type="SUPFAM" id="SSF52980">
    <property type="entry name" value="Restriction endonuclease-like"/>
    <property type="match status" value="1"/>
</dbReference>
<dbReference type="AlphaFoldDB" id="A0A516SG64"/>
<name>A0A516SG64_9NEIS</name>
<dbReference type="PANTHER" id="PTHR38784">
    <property type="entry name" value="SUCROSE PHOSPHORYLASE"/>
    <property type="match status" value="1"/>
</dbReference>
<dbReference type="PIRSF" id="PIRSF011484">
    <property type="entry name" value="YaeQ"/>
    <property type="match status" value="1"/>
</dbReference>
<evidence type="ECO:0000313" key="1">
    <source>
        <dbReference type="EMBL" id="QDQ27156.1"/>
    </source>
</evidence>
<dbReference type="Gene3D" id="3.10.640.10">
    <property type="entry name" value="Restriction endonuclease-like alpha-beta roll domain"/>
    <property type="match status" value="1"/>
</dbReference>